<dbReference type="Pfam" id="PF13356">
    <property type="entry name" value="Arm-DNA-bind_3"/>
    <property type="match status" value="1"/>
</dbReference>
<proteinExistence type="inferred from homology"/>
<dbReference type="InParanoid" id="A0A6G9ID21"/>
<dbReference type="Pfam" id="PF22022">
    <property type="entry name" value="Phage_int_M"/>
    <property type="match status" value="1"/>
</dbReference>
<dbReference type="InterPro" id="IPR013762">
    <property type="entry name" value="Integrase-like_cat_sf"/>
</dbReference>
<dbReference type="InterPro" id="IPR011010">
    <property type="entry name" value="DNA_brk_join_enz"/>
</dbReference>
<dbReference type="Proteomes" id="UP000501168">
    <property type="component" value="Chromosome"/>
</dbReference>
<dbReference type="Gene3D" id="3.30.160.390">
    <property type="entry name" value="Integrase, DNA-binding domain"/>
    <property type="match status" value="1"/>
</dbReference>
<evidence type="ECO:0000256" key="2">
    <source>
        <dbReference type="ARBA" id="ARBA00022908"/>
    </source>
</evidence>
<keyword evidence="4" id="KW-0233">DNA recombination</keyword>
<dbReference type="Pfam" id="PF00589">
    <property type="entry name" value="Phage_integrase"/>
    <property type="match status" value="1"/>
</dbReference>
<keyword evidence="2" id="KW-0229">DNA integration</keyword>
<accession>A0A6G9ID21</accession>
<evidence type="ECO:0000259" key="5">
    <source>
        <dbReference type="PROSITE" id="PS51898"/>
    </source>
</evidence>
<dbReference type="CDD" id="cd00801">
    <property type="entry name" value="INT_P4_C"/>
    <property type="match status" value="1"/>
</dbReference>
<evidence type="ECO:0000313" key="6">
    <source>
        <dbReference type="EMBL" id="QIQ21480.1"/>
    </source>
</evidence>
<dbReference type="GO" id="GO:0003677">
    <property type="term" value="F:DNA binding"/>
    <property type="evidence" value="ECO:0007669"/>
    <property type="project" value="UniProtKB-KW"/>
</dbReference>
<dbReference type="KEGG" id="orb:IPMB12_07160"/>
<reference evidence="6 7" key="1">
    <citation type="submission" date="2020-03" db="EMBL/GenBank/DDBJ databases">
        <title>Complete genome sequence of Orbus sp. IPMB12 (BCRC 80908).</title>
        <authorList>
            <person name="Lo W.-S."/>
            <person name="Chang T.-H."/>
            <person name="Kuo C.-H."/>
        </authorList>
    </citation>
    <scope>NUCLEOTIDE SEQUENCE [LARGE SCALE GENOMIC DNA]</scope>
    <source>
        <strain evidence="6 7">IPMB12</strain>
    </source>
</reference>
<keyword evidence="3" id="KW-0238">DNA-binding</keyword>
<dbReference type="InterPro" id="IPR025166">
    <property type="entry name" value="Integrase_DNA_bind_dom"/>
</dbReference>
<evidence type="ECO:0000256" key="4">
    <source>
        <dbReference type="ARBA" id="ARBA00023172"/>
    </source>
</evidence>
<name>A0A6G9ID21_9GAMM</name>
<dbReference type="FunCoup" id="A0A6G9ID21">
    <property type="interactions" value="49"/>
</dbReference>
<feature type="domain" description="Tyr recombinase" evidence="5">
    <location>
        <begin position="213"/>
        <end position="402"/>
    </location>
</feature>
<protein>
    <submittedName>
        <fullName evidence="6">Tyrosine-type recombinase/integrase</fullName>
    </submittedName>
</protein>
<dbReference type="AlphaFoldDB" id="A0A6G9ID21"/>
<dbReference type="Gene3D" id="1.10.150.130">
    <property type="match status" value="1"/>
</dbReference>
<evidence type="ECO:0000256" key="3">
    <source>
        <dbReference type="ARBA" id="ARBA00023125"/>
    </source>
</evidence>
<keyword evidence="7" id="KW-1185">Reference proteome</keyword>
<dbReference type="InterPro" id="IPR038488">
    <property type="entry name" value="Integrase_DNA-bd_sf"/>
</dbReference>
<dbReference type="SUPFAM" id="SSF56349">
    <property type="entry name" value="DNA breaking-rejoining enzymes"/>
    <property type="match status" value="1"/>
</dbReference>
<dbReference type="PANTHER" id="PTHR30629:SF2">
    <property type="entry name" value="PROPHAGE INTEGRASE INTS-RELATED"/>
    <property type="match status" value="1"/>
</dbReference>
<dbReference type="EMBL" id="CP050253">
    <property type="protein sequence ID" value="QIQ21480.1"/>
    <property type="molecule type" value="Genomic_DNA"/>
</dbReference>
<dbReference type="PANTHER" id="PTHR30629">
    <property type="entry name" value="PROPHAGE INTEGRASE"/>
    <property type="match status" value="1"/>
</dbReference>
<dbReference type="RefSeq" id="WP_166916336.1">
    <property type="nucleotide sequence ID" value="NZ_CP050253.1"/>
</dbReference>
<dbReference type="InterPro" id="IPR050808">
    <property type="entry name" value="Phage_Integrase"/>
</dbReference>
<organism evidence="6 7">
    <name type="scientific">Zophobihabitans entericus</name>
    <dbReference type="NCBI Taxonomy" id="1635327"/>
    <lineage>
        <taxon>Bacteria</taxon>
        <taxon>Pseudomonadati</taxon>
        <taxon>Pseudomonadota</taxon>
        <taxon>Gammaproteobacteria</taxon>
        <taxon>Orbales</taxon>
        <taxon>Orbaceae</taxon>
        <taxon>Zophobihabitans</taxon>
    </lineage>
</organism>
<dbReference type="GO" id="GO:0015074">
    <property type="term" value="P:DNA integration"/>
    <property type="evidence" value="ECO:0007669"/>
    <property type="project" value="UniProtKB-KW"/>
</dbReference>
<gene>
    <name evidence="6" type="ORF">IPMB12_07160</name>
</gene>
<dbReference type="InterPro" id="IPR002104">
    <property type="entry name" value="Integrase_catalytic"/>
</dbReference>
<dbReference type="InterPro" id="IPR053876">
    <property type="entry name" value="Phage_int_M"/>
</dbReference>
<evidence type="ECO:0000313" key="7">
    <source>
        <dbReference type="Proteomes" id="UP000501168"/>
    </source>
</evidence>
<sequence length="417" mass="48662">MTLLSDFTIRRAKPAQKAYTIKDGDGLFLRIEPNGSKIWHFRFYWVGKQKLISFGTYPEVDLKTARQKREEARALVAQNKDPRIKKKQLSKYGVENESNCPTFAQFSEHWKEFKLKKLGVADSTRRQSTRIQIQRYLRKDMLPTLGELPLNYIDKPHVLKVLREIEDRGALSIAEKCRSWMNELFRHAIAEGLIKDNPVSDLDVLALPQKPTLHNPFLKMSELPEFLQALRQYDGLRQTQLGIRLLLLTGVRTGELREAKPEHFDLENALWNVPPETVKQLKRKVRSTHDEIPPFIVPLSRQAIEVVQELLDLRAPWQTYLLCHRTKPTEIISENTLNSGLKRIGYHGRLTGHGIRATLSTALNELGYRKEWIEAQLSHSDKDQIRASYNHAEYVEQRRGMMQDWANKLDEWERQRK</sequence>
<dbReference type="PROSITE" id="PS51898">
    <property type="entry name" value="TYR_RECOMBINASE"/>
    <property type="match status" value="1"/>
</dbReference>
<evidence type="ECO:0000256" key="1">
    <source>
        <dbReference type="ARBA" id="ARBA00008857"/>
    </source>
</evidence>
<comment type="similarity">
    <text evidence="1">Belongs to the 'phage' integrase family.</text>
</comment>
<dbReference type="Gene3D" id="1.10.443.10">
    <property type="entry name" value="Intergrase catalytic core"/>
    <property type="match status" value="1"/>
</dbReference>
<dbReference type="InterPro" id="IPR010998">
    <property type="entry name" value="Integrase_recombinase_N"/>
</dbReference>
<dbReference type="GO" id="GO:0006310">
    <property type="term" value="P:DNA recombination"/>
    <property type="evidence" value="ECO:0007669"/>
    <property type="project" value="UniProtKB-KW"/>
</dbReference>